<comment type="similarity">
    <text evidence="3">Belongs to the OST3/OST6 family.</text>
</comment>
<keyword evidence="5 10" id="KW-0732">Signal</keyword>
<evidence type="ECO:0000256" key="3">
    <source>
        <dbReference type="ARBA" id="ARBA00009561"/>
    </source>
</evidence>
<evidence type="ECO:0000256" key="10">
    <source>
        <dbReference type="SAM" id="SignalP"/>
    </source>
</evidence>
<keyword evidence="8 9" id="KW-0472">Membrane</keyword>
<evidence type="ECO:0000256" key="1">
    <source>
        <dbReference type="ARBA" id="ARBA00002791"/>
    </source>
</evidence>
<evidence type="ECO:0008006" key="13">
    <source>
        <dbReference type="Google" id="ProtNLM"/>
    </source>
</evidence>
<comment type="caution">
    <text evidence="11">The sequence shown here is derived from an EMBL/GenBank/DDBJ whole genome shotgun (WGS) entry which is preliminary data.</text>
</comment>
<evidence type="ECO:0000256" key="9">
    <source>
        <dbReference type="SAM" id="Phobius"/>
    </source>
</evidence>
<organism evidence="11 12">
    <name type="scientific">Mycena sanguinolenta</name>
    <dbReference type="NCBI Taxonomy" id="230812"/>
    <lineage>
        <taxon>Eukaryota</taxon>
        <taxon>Fungi</taxon>
        <taxon>Dikarya</taxon>
        <taxon>Basidiomycota</taxon>
        <taxon>Agaricomycotina</taxon>
        <taxon>Agaricomycetes</taxon>
        <taxon>Agaricomycetidae</taxon>
        <taxon>Agaricales</taxon>
        <taxon>Marasmiineae</taxon>
        <taxon>Mycenaceae</taxon>
        <taxon>Mycena</taxon>
    </lineage>
</organism>
<name>A0A8H7DJ72_9AGAR</name>
<evidence type="ECO:0000256" key="6">
    <source>
        <dbReference type="ARBA" id="ARBA00022824"/>
    </source>
</evidence>
<keyword evidence="4 9" id="KW-0812">Transmembrane</keyword>
<evidence type="ECO:0000256" key="4">
    <source>
        <dbReference type="ARBA" id="ARBA00022692"/>
    </source>
</evidence>
<dbReference type="Pfam" id="PF04756">
    <property type="entry name" value="OST3_OST6"/>
    <property type="match status" value="1"/>
</dbReference>
<dbReference type="PANTHER" id="PTHR12692">
    <property type="entry name" value="DOLICHYL-DIPHOSPHOOLIGOSACCHARIDE--PROTEIN GLYCOSYLTRANSFERASE-RELATED"/>
    <property type="match status" value="1"/>
</dbReference>
<dbReference type="GO" id="GO:0008250">
    <property type="term" value="C:oligosaccharyltransferase complex"/>
    <property type="evidence" value="ECO:0007669"/>
    <property type="project" value="TreeGrafter"/>
</dbReference>
<dbReference type="InterPro" id="IPR021149">
    <property type="entry name" value="OligosaccharylTrfase_OST3/OST6"/>
</dbReference>
<dbReference type="GO" id="GO:0018279">
    <property type="term" value="P:protein N-linked glycosylation via asparagine"/>
    <property type="evidence" value="ECO:0007669"/>
    <property type="project" value="TreeGrafter"/>
</dbReference>
<feature type="transmembrane region" description="Helical" evidence="9">
    <location>
        <begin position="284"/>
        <end position="302"/>
    </location>
</feature>
<sequence>MFPLSFIALCLASPVSVVASNNVHQRLVALAAAGKGVIKLNSTTFDLITSPNRNWSASVLLTSLDPRNGCEPCQGFDPSWKAVARAWSKVAQPHRDSHFFGLVDFVDSPSVIRRLGIYDAPTLYNYPPTDGPRATGKSDLWAYDFSEHGWEPGPLAQNLSNATPVPIPYSPPFPWDRWITLAAGVVTFGVAIRLGIPLLKTVWPWAISTIVMCLVMISGYMFTRVRESPWMGRNGGWVAPGTQEQFGREVQLIFIIYATLALSFIMLIVVVPRQQSAFMQRLHVYFWTATILVTYSVLVVFYKVKRRSRLRISIQASTVVGLIAPRMEVDEN</sequence>
<keyword evidence="12" id="KW-1185">Reference proteome</keyword>
<accession>A0A8H7DJ72</accession>
<gene>
    <name evidence="11" type="ORF">MSAN_00309300</name>
</gene>
<keyword evidence="7 9" id="KW-1133">Transmembrane helix</keyword>
<evidence type="ECO:0000256" key="8">
    <source>
        <dbReference type="ARBA" id="ARBA00023136"/>
    </source>
</evidence>
<reference evidence="11" key="1">
    <citation type="submission" date="2020-05" db="EMBL/GenBank/DDBJ databases">
        <title>Mycena genomes resolve the evolution of fungal bioluminescence.</title>
        <authorList>
            <person name="Tsai I.J."/>
        </authorList>
    </citation>
    <scope>NUCLEOTIDE SEQUENCE</scope>
    <source>
        <strain evidence="11">160909Yilan</strain>
    </source>
</reference>
<protein>
    <recommendedName>
        <fullName evidence="13">Oligosaccharyl transferase subunit OST3/OST6 family</fullName>
    </recommendedName>
</protein>
<feature type="transmembrane region" description="Helical" evidence="9">
    <location>
        <begin position="252"/>
        <end position="272"/>
    </location>
</feature>
<dbReference type="SUPFAM" id="SSF52833">
    <property type="entry name" value="Thioredoxin-like"/>
    <property type="match status" value="1"/>
</dbReference>
<evidence type="ECO:0000256" key="5">
    <source>
        <dbReference type="ARBA" id="ARBA00022729"/>
    </source>
</evidence>
<dbReference type="Gene3D" id="3.40.30.10">
    <property type="entry name" value="Glutaredoxin"/>
    <property type="match status" value="1"/>
</dbReference>
<evidence type="ECO:0000313" key="12">
    <source>
        <dbReference type="Proteomes" id="UP000623467"/>
    </source>
</evidence>
<comment type="subcellular location">
    <subcellularLocation>
        <location evidence="2">Endoplasmic reticulum membrane</location>
        <topology evidence="2">Multi-pass membrane protein</topology>
    </subcellularLocation>
</comment>
<dbReference type="OrthoDB" id="67566at2759"/>
<dbReference type="PANTHER" id="PTHR12692:SF0">
    <property type="entry name" value="GH11935P"/>
    <property type="match status" value="1"/>
</dbReference>
<dbReference type="Proteomes" id="UP000623467">
    <property type="component" value="Unassembled WGS sequence"/>
</dbReference>
<dbReference type="EMBL" id="JACAZH010000002">
    <property type="protein sequence ID" value="KAF7374263.1"/>
    <property type="molecule type" value="Genomic_DNA"/>
</dbReference>
<evidence type="ECO:0000313" key="11">
    <source>
        <dbReference type="EMBL" id="KAF7374263.1"/>
    </source>
</evidence>
<keyword evidence="6" id="KW-0256">Endoplasmic reticulum</keyword>
<comment type="function">
    <text evidence="1">Subunit of the oligosaccharyl transferase (OST) complex that catalyzes the initial transfer of a defined glycan (Glc(3)Man(9)GlcNAc(2) in eukaryotes) from the lipid carrier dolichol-pyrophosphate to an asparagine residue within an Asn-X-Ser/Thr consensus motif in nascent polypeptide chains, the first step in protein N-glycosylation. N-glycosylation occurs cotranslationally and the complex associates with the Sec61 complex at the channel-forming translocon complex that mediates protein translocation across the endoplasmic reticulum (ER). All subunits are required for a maximal enzyme activity.</text>
</comment>
<evidence type="ECO:0000256" key="7">
    <source>
        <dbReference type="ARBA" id="ARBA00022989"/>
    </source>
</evidence>
<feature type="chain" id="PRO_5034078594" description="Oligosaccharyl transferase subunit OST3/OST6 family" evidence="10">
    <location>
        <begin position="20"/>
        <end position="332"/>
    </location>
</feature>
<feature type="signal peptide" evidence="10">
    <location>
        <begin position="1"/>
        <end position="19"/>
    </location>
</feature>
<proteinExistence type="inferred from homology"/>
<dbReference type="InterPro" id="IPR036249">
    <property type="entry name" value="Thioredoxin-like_sf"/>
</dbReference>
<dbReference type="AlphaFoldDB" id="A0A8H7DJ72"/>
<evidence type="ECO:0000256" key="2">
    <source>
        <dbReference type="ARBA" id="ARBA00004477"/>
    </source>
</evidence>
<feature type="transmembrane region" description="Helical" evidence="9">
    <location>
        <begin position="202"/>
        <end position="223"/>
    </location>
</feature>